<accession>B6GDF5</accession>
<dbReference type="HOGENOM" id="CLU_3166835_0_0_11"/>
<dbReference type="Proteomes" id="UP000003560">
    <property type="component" value="Unassembled WGS sequence"/>
</dbReference>
<reference evidence="1 2" key="1">
    <citation type="submission" date="2008-10" db="EMBL/GenBank/DDBJ databases">
        <title>Draft genome sequence of Collinsella stercoris (DSM 13279).</title>
        <authorList>
            <person name="Sudarsanam P."/>
            <person name="Ley R."/>
            <person name="Guruge J."/>
            <person name="Turnbaugh P.J."/>
            <person name="Mahowald M."/>
            <person name="Liep D."/>
            <person name="Gordon J."/>
        </authorList>
    </citation>
    <scope>NUCLEOTIDE SEQUENCE [LARGE SCALE GENOMIC DNA]</scope>
    <source>
        <strain evidence="1 2">DSM 13279</strain>
    </source>
</reference>
<protein>
    <submittedName>
        <fullName evidence="1">Uncharacterized protein</fullName>
    </submittedName>
</protein>
<dbReference type="STRING" id="445975.COLSTE_02135"/>
<dbReference type="RefSeq" id="WP_006721764.1">
    <property type="nucleotide sequence ID" value="NZ_CP085935.1"/>
</dbReference>
<dbReference type="EMBL" id="ABXJ01000127">
    <property type="protein sequence ID" value="EEA89702.1"/>
    <property type="molecule type" value="Genomic_DNA"/>
</dbReference>
<proteinExistence type="predicted"/>
<evidence type="ECO:0000313" key="1">
    <source>
        <dbReference type="EMBL" id="EEA89702.1"/>
    </source>
</evidence>
<reference evidence="1 2" key="2">
    <citation type="submission" date="2008-10" db="EMBL/GenBank/DDBJ databases">
        <authorList>
            <person name="Fulton L."/>
            <person name="Clifton S."/>
            <person name="Fulton B."/>
            <person name="Xu J."/>
            <person name="Minx P."/>
            <person name="Pepin K.H."/>
            <person name="Johnson M."/>
            <person name="Thiruvilangam P."/>
            <person name="Bhonagiri V."/>
            <person name="Nash W.E."/>
            <person name="Mardis E.R."/>
            <person name="Wilson R.K."/>
        </authorList>
    </citation>
    <scope>NUCLEOTIDE SEQUENCE [LARGE SCALE GENOMIC DNA]</scope>
    <source>
        <strain evidence="1 2">DSM 13279</strain>
    </source>
</reference>
<dbReference type="GeneID" id="98002216"/>
<keyword evidence="2" id="KW-1185">Reference proteome</keyword>
<name>B6GDF5_9ACTN</name>
<gene>
    <name evidence="1" type="ORF">COLSTE_02135</name>
</gene>
<comment type="caution">
    <text evidence="1">The sequence shown here is derived from an EMBL/GenBank/DDBJ whole genome shotgun (WGS) entry which is preliminary data.</text>
</comment>
<dbReference type="AlphaFoldDB" id="B6GDF5"/>
<evidence type="ECO:0000313" key="2">
    <source>
        <dbReference type="Proteomes" id="UP000003560"/>
    </source>
</evidence>
<sequence length="47" mass="4519">MGEHDNVRTVRLGSTAAGVATASGVAVVSGGGVPRVDRGFHIAASGA</sequence>
<organism evidence="1 2">
    <name type="scientific">Collinsella stercoris DSM 13279</name>
    <dbReference type="NCBI Taxonomy" id="445975"/>
    <lineage>
        <taxon>Bacteria</taxon>
        <taxon>Bacillati</taxon>
        <taxon>Actinomycetota</taxon>
        <taxon>Coriobacteriia</taxon>
        <taxon>Coriobacteriales</taxon>
        <taxon>Coriobacteriaceae</taxon>
        <taxon>Collinsella</taxon>
    </lineage>
</organism>